<gene>
    <name evidence="2" type="primary">g5549</name>
    <name evidence="2" type="ORF">EsDP_00005549</name>
</gene>
<feature type="compositionally biased region" description="Basic and acidic residues" evidence="1">
    <location>
        <begin position="1"/>
        <end position="13"/>
    </location>
</feature>
<feature type="compositionally biased region" description="Polar residues" evidence="1">
    <location>
        <begin position="100"/>
        <end position="116"/>
    </location>
</feature>
<protein>
    <submittedName>
        <fullName evidence="2">Uncharacterized protein</fullName>
    </submittedName>
</protein>
<proteinExistence type="predicted"/>
<feature type="region of interest" description="Disordered" evidence="1">
    <location>
        <begin position="1"/>
        <end position="135"/>
    </location>
</feature>
<accession>A0ABQ0CV18</accession>
<name>A0ABQ0CV18_9HYPO</name>
<evidence type="ECO:0000256" key="1">
    <source>
        <dbReference type="SAM" id="MobiDB-lite"/>
    </source>
</evidence>
<dbReference type="EMBL" id="BAAFGZ010000264">
    <property type="protein sequence ID" value="GAB0137276.1"/>
    <property type="molecule type" value="Genomic_DNA"/>
</dbReference>
<dbReference type="Proteomes" id="UP001562357">
    <property type="component" value="Unassembled WGS sequence"/>
</dbReference>
<evidence type="ECO:0000313" key="3">
    <source>
        <dbReference type="Proteomes" id="UP001562357"/>
    </source>
</evidence>
<feature type="compositionally biased region" description="Polar residues" evidence="1">
    <location>
        <begin position="57"/>
        <end position="73"/>
    </location>
</feature>
<sequence length="135" mass="15029">MLHEIDMEKKESTLGKQSVRPRSIRSKVYSHIIKHKHHGGAGNTEMENYKIRPGPPTRSSDASSVSTNYQASDASGLEASASTRNTTPAMSFQTREEQSQHSLKFSETSDIYQSQDPEFGTASARARKRIKSTLE</sequence>
<organism evidence="2 3">
    <name type="scientific">Epichloe bromicola</name>
    <dbReference type="NCBI Taxonomy" id="79588"/>
    <lineage>
        <taxon>Eukaryota</taxon>
        <taxon>Fungi</taxon>
        <taxon>Dikarya</taxon>
        <taxon>Ascomycota</taxon>
        <taxon>Pezizomycotina</taxon>
        <taxon>Sordariomycetes</taxon>
        <taxon>Hypocreomycetidae</taxon>
        <taxon>Hypocreales</taxon>
        <taxon>Clavicipitaceae</taxon>
        <taxon>Epichloe</taxon>
    </lineage>
</organism>
<comment type="caution">
    <text evidence="2">The sequence shown here is derived from an EMBL/GenBank/DDBJ whole genome shotgun (WGS) entry which is preliminary data.</text>
</comment>
<keyword evidence="3" id="KW-1185">Reference proteome</keyword>
<evidence type="ECO:0000313" key="2">
    <source>
        <dbReference type="EMBL" id="GAB0137276.1"/>
    </source>
</evidence>
<feature type="compositionally biased region" description="Basic residues" evidence="1">
    <location>
        <begin position="125"/>
        <end position="135"/>
    </location>
</feature>
<feature type="compositionally biased region" description="Polar residues" evidence="1">
    <location>
        <begin position="80"/>
        <end position="93"/>
    </location>
</feature>
<reference evidence="3" key="1">
    <citation type="submission" date="2024-06" db="EMBL/GenBank/DDBJ databases">
        <title>Draft Genome Sequences of Epichloe bromicola Strains Isolated from Elymus ciliaris.</title>
        <authorList>
            <consortium name="Epichloe bromicola genome sequencing consortium"/>
            <person name="Miura A."/>
            <person name="Imano S."/>
            <person name="Ashida A."/>
            <person name="Sato I."/>
            <person name="Chiba S."/>
            <person name="Tanaka A."/>
            <person name="Camagna M."/>
            <person name="Takemoto D."/>
        </authorList>
    </citation>
    <scope>NUCLEOTIDE SEQUENCE [LARGE SCALE GENOMIC DNA]</scope>
    <source>
        <strain evidence="3">DP</strain>
    </source>
</reference>